<feature type="compositionally biased region" description="Basic and acidic residues" evidence="1">
    <location>
        <begin position="69"/>
        <end position="83"/>
    </location>
</feature>
<feature type="compositionally biased region" description="Low complexity" evidence="1">
    <location>
        <begin position="195"/>
        <end position="204"/>
    </location>
</feature>
<keyword evidence="2" id="KW-0812">Transmembrane</keyword>
<evidence type="ECO:0000313" key="3">
    <source>
        <dbReference type="EMBL" id="WCE45824.1"/>
    </source>
</evidence>
<evidence type="ECO:0000313" key="4">
    <source>
        <dbReference type="Proteomes" id="UP001211044"/>
    </source>
</evidence>
<proteinExistence type="predicted"/>
<evidence type="ECO:0000256" key="2">
    <source>
        <dbReference type="SAM" id="Phobius"/>
    </source>
</evidence>
<dbReference type="AlphaFoldDB" id="A0AB38XNP6"/>
<dbReference type="KEGG" id="wne:PIG85_09285"/>
<protein>
    <submittedName>
        <fullName evidence="3">Uncharacterized protein</fullName>
    </submittedName>
</protein>
<evidence type="ECO:0000256" key="1">
    <source>
        <dbReference type="SAM" id="MobiDB-lite"/>
    </source>
</evidence>
<feature type="transmembrane region" description="Helical" evidence="2">
    <location>
        <begin position="88"/>
        <end position="111"/>
    </location>
</feature>
<organism evidence="3 4">
    <name type="scientific">Winkia neuii subsp. anitrata</name>
    <dbReference type="NCBI Taxonomy" id="29318"/>
    <lineage>
        <taxon>Bacteria</taxon>
        <taxon>Bacillati</taxon>
        <taxon>Actinomycetota</taxon>
        <taxon>Actinomycetes</taxon>
        <taxon>Actinomycetales</taxon>
        <taxon>Actinomycetaceae</taxon>
        <taxon>Winkia</taxon>
    </lineage>
</organism>
<feature type="region of interest" description="Disordered" evidence="1">
    <location>
        <begin position="117"/>
        <end position="227"/>
    </location>
</feature>
<keyword evidence="2" id="KW-0472">Membrane</keyword>
<keyword evidence="2" id="KW-1133">Transmembrane helix</keyword>
<feature type="compositionally biased region" description="Low complexity" evidence="1">
    <location>
        <begin position="124"/>
        <end position="141"/>
    </location>
</feature>
<dbReference type="Proteomes" id="UP001211044">
    <property type="component" value="Chromosome"/>
</dbReference>
<feature type="region of interest" description="Disordered" evidence="1">
    <location>
        <begin position="67"/>
        <end position="86"/>
    </location>
</feature>
<reference evidence="3" key="1">
    <citation type="submission" date="2023-01" db="EMBL/GenBank/DDBJ databases">
        <title>Comparative Genomic Analysis of the Clinically-Derived Winkia Strain NY0527 Provides Evidence into the Taxonomic Reassignment of Winkia neuii and Characterizes Their Virulence Traits.</title>
        <authorList>
            <person name="Cai X."/>
            <person name="Peng Y."/>
            <person name="Li M."/>
            <person name="Qiu Y."/>
            <person name="Wang Y."/>
            <person name="Xu L."/>
            <person name="Hou Q."/>
        </authorList>
    </citation>
    <scope>NUCLEOTIDE SEQUENCE</scope>
    <source>
        <strain evidence="3">NY0527</strain>
    </source>
</reference>
<dbReference type="EMBL" id="CP116394">
    <property type="protein sequence ID" value="WCE45824.1"/>
    <property type="molecule type" value="Genomic_DNA"/>
</dbReference>
<dbReference type="RefSeq" id="WP_004808320.1">
    <property type="nucleotide sequence ID" value="NZ_CP116394.1"/>
</dbReference>
<feature type="region of interest" description="Disordered" evidence="1">
    <location>
        <begin position="1"/>
        <end position="40"/>
    </location>
</feature>
<sequence>MGDVEPTKGNRPEQVGYTSRAQNNSSAKPSTGGASRLGNDGLFATVTRTKNGIVAGGASAISGALAKNEPAKAEVKPAKEKSVKAPKATAITAVVLLVAGLGIGGAALAVIDSHRTPTRSVPMTAPTTSTTSQPTSSPSASVKTKKYRQKSTPSPEPSPSRSAEPQVTEKTYKEETWIPDGQAPQVSQTEEHKPSSPSTKTTEATTEEEPTPDASPIPKDALHSMPGFATGNGNISCQINANRVACLVYEHQEFGGEEGRPLRGVMDSSGQIQGVTSVESGTRDPEYQTLEDGQSAASGKLACTSLGESVQCWNAQTGSGFKIGPAGIAKL</sequence>
<feature type="compositionally biased region" description="Polar residues" evidence="1">
    <location>
        <begin position="16"/>
        <end position="33"/>
    </location>
</feature>
<gene>
    <name evidence="3" type="ORF">PIG85_09285</name>
</gene>
<accession>A0AB38XNP6</accession>
<feature type="compositionally biased region" description="Basic and acidic residues" evidence="1">
    <location>
        <begin position="1"/>
        <end position="11"/>
    </location>
</feature>
<name>A0AB38XNP6_9ACTO</name>